<evidence type="ECO:0000256" key="10">
    <source>
        <dbReference type="ARBA" id="ARBA00039580"/>
    </source>
</evidence>
<feature type="domain" description="ABC transmembrane type-1" evidence="12">
    <location>
        <begin position="71"/>
        <end position="260"/>
    </location>
</feature>
<organism evidence="13 14">
    <name type="scientific">Paraburkholderia solitsugae</name>
    <dbReference type="NCBI Taxonomy" id="2675748"/>
    <lineage>
        <taxon>Bacteria</taxon>
        <taxon>Pseudomonadati</taxon>
        <taxon>Pseudomonadota</taxon>
        <taxon>Betaproteobacteria</taxon>
        <taxon>Burkholderiales</taxon>
        <taxon>Burkholderiaceae</taxon>
        <taxon>Paraburkholderia</taxon>
    </lineage>
</organism>
<dbReference type="PROSITE" id="PS50928">
    <property type="entry name" value="ABC_TM1"/>
    <property type="match status" value="1"/>
</dbReference>
<dbReference type="PANTHER" id="PTHR43848">
    <property type="entry name" value="PUTRESCINE TRANSPORT SYSTEM PERMEASE PROTEIN POTI"/>
    <property type="match status" value="1"/>
</dbReference>
<evidence type="ECO:0000256" key="3">
    <source>
        <dbReference type="ARBA" id="ARBA00022448"/>
    </source>
</evidence>
<comment type="similarity">
    <text evidence="2">Belongs to the binding-protein-dependent transport system permease family. CysTW subfamily.</text>
</comment>
<dbReference type="CDD" id="cd06261">
    <property type="entry name" value="TM_PBP2"/>
    <property type="match status" value="1"/>
</dbReference>
<keyword evidence="8 11" id="KW-0472">Membrane</keyword>
<evidence type="ECO:0000256" key="9">
    <source>
        <dbReference type="ARBA" id="ARBA00037216"/>
    </source>
</evidence>
<accession>A0ABX2BQT1</accession>
<dbReference type="InterPro" id="IPR000515">
    <property type="entry name" value="MetI-like"/>
</dbReference>
<feature type="transmembrane region" description="Helical" evidence="11">
    <location>
        <begin position="245"/>
        <end position="264"/>
    </location>
</feature>
<evidence type="ECO:0000256" key="7">
    <source>
        <dbReference type="ARBA" id="ARBA00022989"/>
    </source>
</evidence>
<comment type="subcellular location">
    <subcellularLocation>
        <location evidence="1">Cell inner membrane</location>
        <topology evidence="1">Multi-pass membrane protein</topology>
    </subcellularLocation>
    <subcellularLocation>
        <location evidence="11">Cell membrane</location>
        <topology evidence="11">Multi-pass membrane protein</topology>
    </subcellularLocation>
</comment>
<comment type="caution">
    <text evidence="13">The sequence shown here is derived from an EMBL/GenBank/DDBJ whole genome shotgun (WGS) entry which is preliminary data.</text>
</comment>
<feature type="transmembrane region" description="Helical" evidence="11">
    <location>
        <begin position="144"/>
        <end position="163"/>
    </location>
</feature>
<dbReference type="Pfam" id="PF00528">
    <property type="entry name" value="BPD_transp_1"/>
    <property type="match status" value="1"/>
</dbReference>
<evidence type="ECO:0000256" key="4">
    <source>
        <dbReference type="ARBA" id="ARBA00022475"/>
    </source>
</evidence>
<evidence type="ECO:0000256" key="11">
    <source>
        <dbReference type="RuleBase" id="RU363032"/>
    </source>
</evidence>
<keyword evidence="6 11" id="KW-0812">Transmembrane</keyword>
<protein>
    <recommendedName>
        <fullName evidence="10">Spermidine/putrescine transport system permease protein PotC</fullName>
    </recommendedName>
</protein>
<dbReference type="PANTHER" id="PTHR43848:SF5">
    <property type="entry name" value="SPERMIDINE_PUTRESCINE TRANSPORT SYSTEM PERMEASE PROTEIN POTC"/>
    <property type="match status" value="1"/>
</dbReference>
<feature type="transmembrane region" description="Helical" evidence="11">
    <location>
        <begin position="20"/>
        <end position="41"/>
    </location>
</feature>
<reference evidence="13 14" key="1">
    <citation type="submission" date="2019-11" db="EMBL/GenBank/DDBJ databases">
        <title>Metabolism of dissolved organic matter in forest soils.</title>
        <authorList>
            <person name="Cyle K.T."/>
            <person name="Wilhelm R.C."/>
            <person name="Martinez C.E."/>
        </authorList>
    </citation>
    <scope>NUCLEOTIDE SEQUENCE [LARGE SCALE GENOMIC DNA]</scope>
    <source>
        <strain evidence="13 14">1N</strain>
    </source>
</reference>
<proteinExistence type="inferred from homology"/>
<evidence type="ECO:0000256" key="5">
    <source>
        <dbReference type="ARBA" id="ARBA00022519"/>
    </source>
</evidence>
<feature type="transmembrane region" description="Helical" evidence="11">
    <location>
        <begin position="75"/>
        <end position="96"/>
    </location>
</feature>
<dbReference type="Proteomes" id="UP000652198">
    <property type="component" value="Unassembled WGS sequence"/>
</dbReference>
<feature type="transmembrane region" description="Helical" evidence="11">
    <location>
        <begin position="117"/>
        <end position="138"/>
    </location>
</feature>
<evidence type="ECO:0000313" key="14">
    <source>
        <dbReference type="Proteomes" id="UP000652198"/>
    </source>
</evidence>
<evidence type="ECO:0000256" key="8">
    <source>
        <dbReference type="ARBA" id="ARBA00023136"/>
    </source>
</evidence>
<evidence type="ECO:0000313" key="13">
    <source>
        <dbReference type="EMBL" id="NPT42496.1"/>
    </source>
</evidence>
<dbReference type="InterPro" id="IPR051789">
    <property type="entry name" value="Bact_Polyamine_Transport"/>
</dbReference>
<dbReference type="SUPFAM" id="SSF161098">
    <property type="entry name" value="MetI-like"/>
    <property type="match status" value="1"/>
</dbReference>
<dbReference type="RefSeq" id="WP_172310975.1">
    <property type="nucleotide sequence ID" value="NZ_WOEY01000058.1"/>
</dbReference>
<name>A0ABX2BQT1_9BURK</name>
<keyword evidence="7 11" id="KW-1133">Transmembrane helix</keyword>
<dbReference type="EMBL" id="WOEY01000058">
    <property type="protein sequence ID" value="NPT42496.1"/>
    <property type="molecule type" value="Genomic_DNA"/>
</dbReference>
<keyword evidence="14" id="KW-1185">Reference proteome</keyword>
<evidence type="ECO:0000256" key="2">
    <source>
        <dbReference type="ARBA" id="ARBA00007069"/>
    </source>
</evidence>
<dbReference type="Gene3D" id="1.10.3720.10">
    <property type="entry name" value="MetI-like"/>
    <property type="match status" value="1"/>
</dbReference>
<keyword evidence="3 11" id="KW-0813">Transport</keyword>
<keyword evidence="4" id="KW-1003">Cell membrane</keyword>
<feature type="transmembrane region" description="Helical" evidence="11">
    <location>
        <begin position="212"/>
        <end position="233"/>
    </location>
</feature>
<feature type="transmembrane region" description="Helical" evidence="11">
    <location>
        <begin position="184"/>
        <end position="206"/>
    </location>
</feature>
<dbReference type="InterPro" id="IPR035906">
    <property type="entry name" value="MetI-like_sf"/>
</dbReference>
<evidence type="ECO:0000256" key="6">
    <source>
        <dbReference type="ARBA" id="ARBA00022692"/>
    </source>
</evidence>
<comment type="function">
    <text evidence="9">Required for the activity of the bacterial periplasmic transport system of putrescine and spermidine.</text>
</comment>
<gene>
    <name evidence="13" type="ORF">GNZ12_14510</name>
</gene>
<evidence type="ECO:0000256" key="1">
    <source>
        <dbReference type="ARBA" id="ARBA00004429"/>
    </source>
</evidence>
<keyword evidence="5" id="KW-0997">Cell inner membrane</keyword>
<evidence type="ECO:0000259" key="12">
    <source>
        <dbReference type="PROSITE" id="PS50928"/>
    </source>
</evidence>
<sequence length="271" mass="29218">MTILRRPAVFRANHFSGFGAITSAFYLYLYAPIVALIVLSFNGSTSATIWKEFSLRWYAVALQNAGLRDAAQNSVVIALTSASLSTVLATMAALAIARRQRTRTTGTAERVIMLPLVLPEIVVGVATLGFFSAIGLSLGLGNLIIAHTVFCIPFAYLPIRARLQGMDNRYEQAAMDLYAREWATLRYVTLPLLMPAIVSGLMLAFVVSLDNFIISVLVAQAGSTTLPIFIFSLMRMGVTPDVNAASTIILAVSVALVVASHMIGKGSRKRS</sequence>